<evidence type="ECO:0000256" key="10">
    <source>
        <dbReference type="SAM" id="MobiDB-lite"/>
    </source>
</evidence>
<evidence type="ECO:0000256" key="5">
    <source>
        <dbReference type="ARBA" id="ARBA00022722"/>
    </source>
</evidence>
<sequence length="371" mass="40706">MAKKKSLAFYSVRFGRIPGIYMTWDECKPQVEGFTGAKFKKFATQEEAEQFLRVGSGSVLEMVASDAANSTSATPTADSTSTITSKKRTLELDHGSGESAPKKQRVPSRNEVEDEEDSVVYSDGACKGNGKDGSVAGVGVWWGHGDPRNIAERCPGEQTNNRAELIAIARVLETTPINAKRRLVIKTDSNYSIQCFDSWLHNWRNNNWKKSGGDPVKNAPLIRYIATLLEGRISLGQKVRLVYVKGHAGIEGNEGADYLANLGTLSGPVEERSWPEEEMRYRVTLKAMSEDAKGDSARKKTTDLEVEYTEAAPDITEDGTTKPKVVGDLGDTSAPSPVDSIKNPPELDHEDLAKYAEAWVDDDDLSDDLKD</sequence>
<gene>
    <name evidence="12" type="ORF">E1B28_001679</name>
</gene>
<name>A0A9P7V490_9AGAR</name>
<keyword evidence="7" id="KW-0255">Endonuclease</keyword>
<dbReference type="InterPro" id="IPR009027">
    <property type="entry name" value="Ribosomal_bL9/RNase_H1_N"/>
</dbReference>
<dbReference type="EC" id="3.1.26.4" evidence="4"/>
<evidence type="ECO:0000256" key="6">
    <source>
        <dbReference type="ARBA" id="ARBA00022723"/>
    </source>
</evidence>
<dbReference type="CDD" id="cd09280">
    <property type="entry name" value="RNase_HI_eukaryote_like"/>
    <property type="match status" value="1"/>
</dbReference>
<feature type="region of interest" description="Disordered" evidence="10">
    <location>
        <begin position="90"/>
        <end position="126"/>
    </location>
</feature>
<feature type="region of interest" description="Disordered" evidence="10">
    <location>
        <begin position="309"/>
        <end position="347"/>
    </location>
</feature>
<dbReference type="Gene3D" id="3.40.970.10">
    <property type="entry name" value="Ribonuclease H1, N-terminal domain"/>
    <property type="match status" value="1"/>
</dbReference>
<dbReference type="PANTHER" id="PTHR10642">
    <property type="entry name" value="RIBONUCLEASE H1"/>
    <property type="match status" value="1"/>
</dbReference>
<dbReference type="Pfam" id="PF00075">
    <property type="entry name" value="RNase_H"/>
    <property type="match status" value="1"/>
</dbReference>
<dbReference type="Gene3D" id="3.30.420.10">
    <property type="entry name" value="Ribonuclease H-like superfamily/Ribonuclease H"/>
    <property type="match status" value="1"/>
</dbReference>
<evidence type="ECO:0000313" key="12">
    <source>
        <dbReference type="EMBL" id="KAG7099877.1"/>
    </source>
</evidence>
<reference evidence="12" key="1">
    <citation type="journal article" date="2021" name="Genome Biol. Evol.">
        <title>The assembled and annotated genome of the fairy-ring fungus Marasmius oreades.</title>
        <authorList>
            <person name="Hiltunen M."/>
            <person name="Ament-Velasquez S.L."/>
            <person name="Johannesson H."/>
        </authorList>
    </citation>
    <scope>NUCLEOTIDE SEQUENCE</scope>
    <source>
        <strain evidence="12">03SP1</strain>
    </source>
</reference>
<dbReference type="GeneID" id="66070755"/>
<evidence type="ECO:0000313" key="13">
    <source>
        <dbReference type="Proteomes" id="UP001049176"/>
    </source>
</evidence>
<dbReference type="GO" id="GO:0003676">
    <property type="term" value="F:nucleic acid binding"/>
    <property type="evidence" value="ECO:0007669"/>
    <property type="project" value="InterPro"/>
</dbReference>
<dbReference type="InterPro" id="IPR011320">
    <property type="entry name" value="RNase_H1_N"/>
</dbReference>
<dbReference type="InterPro" id="IPR012337">
    <property type="entry name" value="RNaseH-like_sf"/>
</dbReference>
<comment type="cofactor">
    <cofactor evidence="2">
        <name>Mg(2+)</name>
        <dbReference type="ChEBI" id="CHEBI:18420"/>
    </cofactor>
</comment>
<protein>
    <recommendedName>
        <fullName evidence="4">ribonuclease H</fullName>
        <ecNumber evidence="4">3.1.26.4</ecNumber>
    </recommendedName>
</protein>
<dbReference type="SUPFAM" id="SSF53098">
    <property type="entry name" value="Ribonuclease H-like"/>
    <property type="match status" value="1"/>
</dbReference>
<proteinExistence type="inferred from homology"/>
<dbReference type="Pfam" id="PF01693">
    <property type="entry name" value="Cauli_VI"/>
    <property type="match status" value="1"/>
</dbReference>
<comment type="catalytic activity">
    <reaction evidence="1">
        <text>Endonucleolytic cleavage to 5'-phosphomonoester.</text>
        <dbReference type="EC" id="3.1.26.4"/>
    </reaction>
</comment>
<dbReference type="RefSeq" id="XP_043016347.1">
    <property type="nucleotide sequence ID" value="XM_043147634.1"/>
</dbReference>
<evidence type="ECO:0000256" key="2">
    <source>
        <dbReference type="ARBA" id="ARBA00001946"/>
    </source>
</evidence>
<keyword evidence="5" id="KW-0540">Nuclease</keyword>
<evidence type="ECO:0000256" key="8">
    <source>
        <dbReference type="ARBA" id="ARBA00022801"/>
    </source>
</evidence>
<dbReference type="InterPro" id="IPR050092">
    <property type="entry name" value="RNase_H"/>
</dbReference>
<feature type="domain" description="RNase H type-1" evidence="11">
    <location>
        <begin position="114"/>
        <end position="265"/>
    </location>
</feature>
<dbReference type="InterPro" id="IPR037056">
    <property type="entry name" value="RNase_H1_N_sf"/>
</dbReference>
<keyword evidence="9" id="KW-0460">Magnesium</keyword>
<keyword evidence="8" id="KW-0378">Hydrolase</keyword>
<evidence type="ECO:0000256" key="1">
    <source>
        <dbReference type="ARBA" id="ARBA00000077"/>
    </source>
</evidence>
<evidence type="ECO:0000256" key="3">
    <source>
        <dbReference type="ARBA" id="ARBA00005300"/>
    </source>
</evidence>
<dbReference type="InterPro" id="IPR002156">
    <property type="entry name" value="RNaseH_domain"/>
</dbReference>
<accession>A0A9P7V490</accession>
<evidence type="ECO:0000256" key="4">
    <source>
        <dbReference type="ARBA" id="ARBA00012180"/>
    </source>
</evidence>
<dbReference type="GO" id="GO:0046872">
    <property type="term" value="F:metal ion binding"/>
    <property type="evidence" value="ECO:0007669"/>
    <property type="project" value="UniProtKB-KW"/>
</dbReference>
<dbReference type="KEGG" id="more:E1B28_001679"/>
<dbReference type="SUPFAM" id="SSF55658">
    <property type="entry name" value="L9 N-domain-like"/>
    <property type="match status" value="1"/>
</dbReference>
<dbReference type="PANTHER" id="PTHR10642:SF26">
    <property type="entry name" value="RIBONUCLEASE H1"/>
    <property type="match status" value="1"/>
</dbReference>
<dbReference type="EMBL" id="CM032181">
    <property type="protein sequence ID" value="KAG7099877.1"/>
    <property type="molecule type" value="Genomic_DNA"/>
</dbReference>
<dbReference type="GO" id="GO:0043137">
    <property type="term" value="P:DNA replication, removal of RNA primer"/>
    <property type="evidence" value="ECO:0007669"/>
    <property type="project" value="TreeGrafter"/>
</dbReference>
<dbReference type="OrthoDB" id="245563at2759"/>
<keyword evidence="13" id="KW-1185">Reference proteome</keyword>
<organism evidence="12 13">
    <name type="scientific">Marasmius oreades</name>
    <name type="common">fairy-ring Marasmius</name>
    <dbReference type="NCBI Taxonomy" id="181124"/>
    <lineage>
        <taxon>Eukaryota</taxon>
        <taxon>Fungi</taxon>
        <taxon>Dikarya</taxon>
        <taxon>Basidiomycota</taxon>
        <taxon>Agaricomycotina</taxon>
        <taxon>Agaricomycetes</taxon>
        <taxon>Agaricomycetidae</taxon>
        <taxon>Agaricales</taxon>
        <taxon>Marasmiineae</taxon>
        <taxon>Marasmiaceae</taxon>
        <taxon>Marasmius</taxon>
    </lineage>
</organism>
<dbReference type="Proteomes" id="UP001049176">
    <property type="component" value="Chromosome 1"/>
</dbReference>
<keyword evidence="6" id="KW-0479">Metal-binding</keyword>
<evidence type="ECO:0000256" key="7">
    <source>
        <dbReference type="ARBA" id="ARBA00022759"/>
    </source>
</evidence>
<evidence type="ECO:0000256" key="9">
    <source>
        <dbReference type="ARBA" id="ARBA00022842"/>
    </source>
</evidence>
<dbReference type="PROSITE" id="PS50879">
    <property type="entry name" value="RNASE_H_1"/>
    <property type="match status" value="1"/>
</dbReference>
<dbReference type="InterPro" id="IPR036397">
    <property type="entry name" value="RNaseH_sf"/>
</dbReference>
<comment type="caution">
    <text evidence="12">The sequence shown here is derived from an EMBL/GenBank/DDBJ whole genome shotgun (WGS) entry which is preliminary data.</text>
</comment>
<evidence type="ECO:0000259" key="11">
    <source>
        <dbReference type="PROSITE" id="PS50879"/>
    </source>
</evidence>
<dbReference type="FunFam" id="3.40.970.10:FF:000001">
    <property type="entry name" value="Ribonuclease H1"/>
    <property type="match status" value="1"/>
</dbReference>
<comment type="similarity">
    <text evidence="3">Belongs to the RNase H family.</text>
</comment>
<dbReference type="GO" id="GO:0004523">
    <property type="term" value="F:RNA-DNA hybrid ribonuclease activity"/>
    <property type="evidence" value="ECO:0007669"/>
    <property type="project" value="UniProtKB-EC"/>
</dbReference>
<dbReference type="AlphaFoldDB" id="A0A9P7V490"/>